<evidence type="ECO:0000256" key="6">
    <source>
        <dbReference type="ARBA" id="ARBA00022833"/>
    </source>
</evidence>
<feature type="domain" description="C2H2-type" evidence="11">
    <location>
        <begin position="378"/>
        <end position="410"/>
    </location>
</feature>
<evidence type="ECO:0000256" key="5">
    <source>
        <dbReference type="ARBA" id="ARBA00022771"/>
    </source>
</evidence>
<evidence type="ECO:0000313" key="13">
    <source>
        <dbReference type="Proteomes" id="UP000093000"/>
    </source>
</evidence>
<protein>
    <submittedName>
        <fullName evidence="12">Zinc finger protein GLIS3</fullName>
    </submittedName>
</protein>
<dbReference type="FunFam" id="3.30.160.60:FF:002343">
    <property type="entry name" value="Zinc finger protein 33A"/>
    <property type="match status" value="1"/>
</dbReference>
<dbReference type="Pfam" id="PF23561">
    <property type="entry name" value="zf-C2H2_15"/>
    <property type="match status" value="1"/>
</dbReference>
<evidence type="ECO:0000313" key="12">
    <source>
        <dbReference type="EMBL" id="OBZ88610.1"/>
    </source>
</evidence>
<evidence type="ECO:0000256" key="3">
    <source>
        <dbReference type="ARBA" id="ARBA00022723"/>
    </source>
</evidence>
<accession>A0A1C7NHY8</accession>
<dbReference type="AlphaFoldDB" id="A0A1C7NHY8"/>
<evidence type="ECO:0000259" key="11">
    <source>
        <dbReference type="PROSITE" id="PS50157"/>
    </source>
</evidence>
<feature type="domain" description="C2H2-type" evidence="11">
    <location>
        <begin position="411"/>
        <end position="440"/>
    </location>
</feature>
<dbReference type="SUPFAM" id="SSF57667">
    <property type="entry name" value="beta-beta-alpha zinc fingers"/>
    <property type="match status" value="3"/>
</dbReference>
<dbReference type="SMART" id="SM00355">
    <property type="entry name" value="ZnF_C2H2"/>
    <property type="match status" value="4"/>
</dbReference>
<keyword evidence="13" id="KW-1185">Reference proteome</keyword>
<dbReference type="GO" id="GO:0008270">
    <property type="term" value="F:zinc ion binding"/>
    <property type="evidence" value="ECO:0007669"/>
    <property type="project" value="UniProtKB-KW"/>
</dbReference>
<dbReference type="PANTHER" id="PTHR45718:SF8">
    <property type="entry name" value="GLIS FAMILY ZINC FINGER 2"/>
    <property type="match status" value="1"/>
</dbReference>
<comment type="similarity">
    <text evidence="2">Belongs to the GLI C2H2-type zinc-finger protein family.</text>
</comment>
<keyword evidence="3" id="KW-0479">Metal-binding</keyword>
<proteinExistence type="inferred from homology"/>
<dbReference type="PROSITE" id="PS00028">
    <property type="entry name" value="ZINC_FINGER_C2H2_1"/>
    <property type="match status" value="3"/>
</dbReference>
<dbReference type="PANTHER" id="PTHR45718">
    <property type="entry name" value="TRANSCRIPTIONAL ACTIVATOR CUBITUS INTERRUPTUS"/>
    <property type="match status" value="1"/>
</dbReference>
<dbReference type="Proteomes" id="UP000093000">
    <property type="component" value="Unassembled WGS sequence"/>
</dbReference>
<dbReference type="PROSITE" id="PS50157">
    <property type="entry name" value="ZINC_FINGER_C2H2_2"/>
    <property type="match status" value="3"/>
</dbReference>
<dbReference type="EMBL" id="LUGH01000142">
    <property type="protein sequence ID" value="OBZ88610.1"/>
    <property type="molecule type" value="Genomic_DNA"/>
</dbReference>
<evidence type="ECO:0000256" key="4">
    <source>
        <dbReference type="ARBA" id="ARBA00022737"/>
    </source>
</evidence>
<dbReference type="Pfam" id="PF00096">
    <property type="entry name" value="zf-C2H2"/>
    <property type="match status" value="2"/>
</dbReference>
<evidence type="ECO:0000256" key="9">
    <source>
        <dbReference type="PROSITE-ProRule" id="PRU00042"/>
    </source>
</evidence>
<dbReference type="Gene3D" id="3.30.160.60">
    <property type="entry name" value="Classic Zinc Finger"/>
    <property type="match status" value="4"/>
</dbReference>
<organism evidence="12 13">
    <name type="scientific">Choanephora cucurbitarum</name>
    <dbReference type="NCBI Taxonomy" id="101091"/>
    <lineage>
        <taxon>Eukaryota</taxon>
        <taxon>Fungi</taxon>
        <taxon>Fungi incertae sedis</taxon>
        <taxon>Mucoromycota</taxon>
        <taxon>Mucoromycotina</taxon>
        <taxon>Mucoromycetes</taxon>
        <taxon>Mucorales</taxon>
        <taxon>Mucorineae</taxon>
        <taxon>Choanephoraceae</taxon>
        <taxon>Choanephoroideae</taxon>
        <taxon>Choanephora</taxon>
    </lineage>
</organism>
<feature type="compositionally biased region" description="Polar residues" evidence="10">
    <location>
        <begin position="302"/>
        <end position="327"/>
    </location>
</feature>
<evidence type="ECO:0000256" key="2">
    <source>
        <dbReference type="ARBA" id="ARBA00010831"/>
    </source>
</evidence>
<dbReference type="InterPro" id="IPR056436">
    <property type="entry name" value="Znf-C2H2_ZIC1-5/GLI1-3-like"/>
</dbReference>
<name>A0A1C7NHY8_9FUNG</name>
<keyword evidence="5 9" id="KW-0863">Zinc-finger</keyword>
<dbReference type="OrthoDB" id="654211at2759"/>
<dbReference type="InParanoid" id="A0A1C7NHY8"/>
<feature type="region of interest" description="Disordered" evidence="10">
    <location>
        <begin position="298"/>
        <end position="343"/>
    </location>
</feature>
<keyword evidence="6" id="KW-0862">Zinc</keyword>
<dbReference type="InterPro" id="IPR013087">
    <property type="entry name" value="Znf_C2H2_type"/>
</dbReference>
<dbReference type="InterPro" id="IPR036236">
    <property type="entry name" value="Znf_C2H2_sf"/>
</dbReference>
<dbReference type="InterPro" id="IPR043359">
    <property type="entry name" value="GLI-like"/>
</dbReference>
<comment type="caution">
    <text evidence="12">The sequence shown here is derived from an EMBL/GenBank/DDBJ whole genome shotgun (WGS) entry which is preliminary data.</text>
</comment>
<sequence>MMPHYNTMMVPTTTTMASHEYIETQNNTMFPINNNFYAPHITATPVVKSHNPISVFTSPIGAVPLPQQQQQQQQQITSLDLSTTNMMMNAMEIDDYFAGNSNMFNMYSPSSTTTNNSSVMMMDNNMSPTSPTPNGIMHPPSLDSFVAPQSGFHQQMMMDRIDPSMFPIPMPSMPHSMPFQVQDDQRLMYPPPTPHVQPYMNNARRTMPRRHTVSTPYATHTLTTPSSKNKPSEPPITKSRKSSLKAKRHRSLGKIDIYTSTTSPSSPPPIPDLLSTKLELWTHEQLLERVMELEKEREVVQGSASSNTDEIGHLNTTTGNKARSASHTDTELEEENDEEEEDEPQVCKWEDCLLELKSLEDLIQHVKTVHIGSGKANYYCNWKDCPRKQKPFTKRHKMHNHLRTHTGERPFVCQEPDCGKKFSRPDSLTTHAKIHSNIRPYLCKNADCGKAYYHLRSLRKHERTHMQQAMSCSSSPPPLPVAHVPASHSNELQLLQPMKNDILSDWGISAQAAVFDVMNRESNAYL</sequence>
<evidence type="ECO:0000256" key="7">
    <source>
        <dbReference type="ARBA" id="ARBA00023125"/>
    </source>
</evidence>
<feature type="compositionally biased region" description="Basic residues" evidence="10">
    <location>
        <begin position="238"/>
        <end position="252"/>
    </location>
</feature>
<comment type="subcellular location">
    <subcellularLocation>
        <location evidence="1">Nucleus</location>
    </subcellularLocation>
</comment>
<dbReference type="STRING" id="101091.A0A1C7NHY8"/>
<keyword evidence="4" id="KW-0677">Repeat</keyword>
<feature type="compositionally biased region" description="Polar residues" evidence="10">
    <location>
        <begin position="216"/>
        <end position="229"/>
    </location>
</feature>
<feature type="region of interest" description="Disordered" evidence="10">
    <location>
        <begin position="216"/>
        <end position="271"/>
    </location>
</feature>
<keyword evidence="7" id="KW-0238">DNA-binding</keyword>
<dbReference type="GO" id="GO:0000981">
    <property type="term" value="F:DNA-binding transcription factor activity, RNA polymerase II-specific"/>
    <property type="evidence" value="ECO:0007669"/>
    <property type="project" value="TreeGrafter"/>
</dbReference>
<evidence type="ECO:0000256" key="10">
    <source>
        <dbReference type="SAM" id="MobiDB-lite"/>
    </source>
</evidence>
<reference evidence="12 13" key="1">
    <citation type="submission" date="2016-03" db="EMBL/GenBank/DDBJ databases">
        <title>Choanephora cucurbitarum.</title>
        <authorList>
            <person name="Min B."/>
            <person name="Park H."/>
            <person name="Park J.-H."/>
            <person name="Shin H.-D."/>
            <person name="Choi I.-G."/>
        </authorList>
    </citation>
    <scope>NUCLEOTIDE SEQUENCE [LARGE SCALE GENOMIC DNA]</scope>
    <source>
        <strain evidence="12 13">KUS-F28377</strain>
    </source>
</reference>
<gene>
    <name evidence="12" type="primary">Glis3</name>
    <name evidence="12" type="ORF">A0J61_03347</name>
</gene>
<evidence type="ECO:0000256" key="8">
    <source>
        <dbReference type="ARBA" id="ARBA00023242"/>
    </source>
</evidence>
<dbReference type="GO" id="GO:0000978">
    <property type="term" value="F:RNA polymerase II cis-regulatory region sequence-specific DNA binding"/>
    <property type="evidence" value="ECO:0007669"/>
    <property type="project" value="TreeGrafter"/>
</dbReference>
<feature type="domain" description="C2H2-type" evidence="11">
    <location>
        <begin position="441"/>
        <end position="470"/>
    </location>
</feature>
<evidence type="ECO:0000256" key="1">
    <source>
        <dbReference type="ARBA" id="ARBA00004123"/>
    </source>
</evidence>
<feature type="compositionally biased region" description="Acidic residues" evidence="10">
    <location>
        <begin position="331"/>
        <end position="343"/>
    </location>
</feature>
<keyword evidence="8" id="KW-0539">Nucleus</keyword>
<dbReference type="GO" id="GO:0005634">
    <property type="term" value="C:nucleus"/>
    <property type="evidence" value="ECO:0007669"/>
    <property type="project" value="UniProtKB-SubCell"/>
</dbReference>